<evidence type="ECO:0000313" key="4">
    <source>
        <dbReference type="EMBL" id="TQE08981.1"/>
    </source>
</evidence>
<sequence>MLSLQPTEEVTVQNTRIAKKRNLNLQNIRGKTVRITLYGEAATSFEDNGIQSLLPPVFVALTSLKVKQYQGNPVLRITGSTVCVFNPDIPQFSQYKQKFEHLRSIVRILPTSAEMYTGRAVGPNYESKTIDELLLLDHVLHKNASFACQATVVGFDLTRDWWYKSCLSCHKAVKKMSGSFECNEHGLLNSLLEPCTGSAMVLHSMCIPSRKNERCEICETVFIWFKEMSPEACEHATKNEMLPLRVVVQVLFAGQLQLWVRIIQEVQGSDERSTKQAAEENEAKLDVGEGKMRIRNAENEHKGGWSLKESAIR</sequence>
<evidence type="ECO:0000256" key="2">
    <source>
        <dbReference type="SAM" id="MobiDB-lite"/>
    </source>
</evidence>
<dbReference type="GO" id="GO:0003677">
    <property type="term" value="F:DNA binding"/>
    <property type="evidence" value="ECO:0007669"/>
    <property type="project" value="UniProtKB-KW"/>
</dbReference>
<dbReference type="InterPro" id="IPR012340">
    <property type="entry name" value="NA-bd_OB-fold"/>
</dbReference>
<proteinExistence type="predicted"/>
<feature type="region of interest" description="Disordered" evidence="2">
    <location>
        <begin position="270"/>
        <end position="313"/>
    </location>
</feature>
<dbReference type="EMBL" id="VIEB01000062">
    <property type="protein sequence ID" value="TQE08981.1"/>
    <property type="molecule type" value="Genomic_DNA"/>
</dbReference>
<keyword evidence="1" id="KW-0238">DNA-binding</keyword>
<dbReference type="Pfam" id="PF16900">
    <property type="entry name" value="REPA_OB_2"/>
    <property type="match status" value="1"/>
</dbReference>
<organism evidence="4 5">
    <name type="scientific">Malus baccata</name>
    <name type="common">Siberian crab apple</name>
    <name type="synonym">Pyrus baccata</name>
    <dbReference type="NCBI Taxonomy" id="106549"/>
    <lineage>
        <taxon>Eukaryota</taxon>
        <taxon>Viridiplantae</taxon>
        <taxon>Streptophyta</taxon>
        <taxon>Embryophyta</taxon>
        <taxon>Tracheophyta</taxon>
        <taxon>Spermatophyta</taxon>
        <taxon>Magnoliopsida</taxon>
        <taxon>eudicotyledons</taxon>
        <taxon>Gunneridae</taxon>
        <taxon>Pentapetalae</taxon>
        <taxon>rosids</taxon>
        <taxon>fabids</taxon>
        <taxon>Rosales</taxon>
        <taxon>Rosaceae</taxon>
        <taxon>Amygdaloideae</taxon>
        <taxon>Maleae</taxon>
        <taxon>Malus</taxon>
    </lineage>
</organism>
<feature type="compositionally biased region" description="Basic and acidic residues" evidence="2">
    <location>
        <begin position="270"/>
        <end position="303"/>
    </location>
</feature>
<keyword evidence="5" id="KW-1185">Reference proteome</keyword>
<gene>
    <name evidence="4" type="ORF">C1H46_005364</name>
</gene>
<dbReference type="Gene3D" id="2.40.50.140">
    <property type="entry name" value="Nucleic acid-binding proteins"/>
    <property type="match status" value="2"/>
</dbReference>
<dbReference type="PANTHER" id="PTHR47165">
    <property type="entry name" value="OS03G0429900 PROTEIN"/>
    <property type="match status" value="1"/>
</dbReference>
<name>A0A540ND71_MALBA</name>
<dbReference type="AlphaFoldDB" id="A0A540ND71"/>
<dbReference type="CDD" id="cd04481">
    <property type="entry name" value="RPA1_DBD_B_like"/>
    <property type="match status" value="1"/>
</dbReference>
<dbReference type="Proteomes" id="UP000315295">
    <property type="component" value="Unassembled WGS sequence"/>
</dbReference>
<dbReference type="InterPro" id="IPR031657">
    <property type="entry name" value="REPA_OB_2"/>
</dbReference>
<evidence type="ECO:0000313" key="5">
    <source>
        <dbReference type="Proteomes" id="UP000315295"/>
    </source>
</evidence>
<feature type="domain" description="Replication protein A OB" evidence="3">
    <location>
        <begin position="3"/>
        <end position="82"/>
    </location>
</feature>
<reference evidence="4 5" key="1">
    <citation type="journal article" date="2019" name="G3 (Bethesda)">
        <title>Sequencing of a Wild Apple (Malus baccata) Genome Unravels the Differences Between Cultivated and Wild Apple Species Regarding Disease Resistance and Cold Tolerance.</title>
        <authorList>
            <person name="Chen X."/>
        </authorList>
    </citation>
    <scope>NUCLEOTIDE SEQUENCE [LARGE SCALE GENOMIC DNA]</scope>
    <source>
        <strain evidence="5">cv. Shandingzi</strain>
        <tissue evidence="4">Leaves</tissue>
    </source>
</reference>
<protein>
    <recommendedName>
        <fullName evidence="3">Replication protein A OB domain-containing protein</fullName>
    </recommendedName>
</protein>
<dbReference type="PANTHER" id="PTHR47165:SF4">
    <property type="entry name" value="OS03G0429900 PROTEIN"/>
    <property type="match status" value="1"/>
</dbReference>
<evidence type="ECO:0000259" key="3">
    <source>
        <dbReference type="Pfam" id="PF16900"/>
    </source>
</evidence>
<dbReference type="SUPFAM" id="SSF50249">
    <property type="entry name" value="Nucleic acid-binding proteins"/>
    <property type="match status" value="2"/>
</dbReference>
<accession>A0A540ND71</accession>
<evidence type="ECO:0000256" key="1">
    <source>
        <dbReference type="ARBA" id="ARBA00023125"/>
    </source>
</evidence>
<comment type="caution">
    <text evidence="4">The sequence shown here is derived from an EMBL/GenBank/DDBJ whole genome shotgun (WGS) entry which is preliminary data.</text>
</comment>